<dbReference type="SUPFAM" id="SSF81321">
    <property type="entry name" value="Family A G protein-coupled receptor-like"/>
    <property type="match status" value="1"/>
</dbReference>
<dbReference type="EMBL" id="VSWD01000012">
    <property type="protein sequence ID" value="KAK3085992.1"/>
    <property type="molecule type" value="Genomic_DNA"/>
</dbReference>
<feature type="domain" description="G-protein coupled receptors family 1 profile" evidence="6">
    <location>
        <begin position="47"/>
        <end position="323"/>
    </location>
</feature>
<keyword evidence="4 5" id="KW-0472">Membrane</keyword>
<keyword evidence="2 5" id="KW-0812">Transmembrane</keyword>
<dbReference type="AlphaFoldDB" id="A0AA89BP30"/>
<evidence type="ECO:0000259" key="6">
    <source>
        <dbReference type="PROSITE" id="PS50262"/>
    </source>
</evidence>
<name>A0AA89BP30_PINIB</name>
<evidence type="ECO:0000256" key="1">
    <source>
        <dbReference type="ARBA" id="ARBA00004370"/>
    </source>
</evidence>
<feature type="transmembrane region" description="Helical" evidence="5">
    <location>
        <begin position="31"/>
        <end position="55"/>
    </location>
</feature>
<feature type="transmembrane region" description="Helical" evidence="5">
    <location>
        <begin position="214"/>
        <end position="236"/>
    </location>
</feature>
<evidence type="ECO:0000256" key="3">
    <source>
        <dbReference type="ARBA" id="ARBA00022989"/>
    </source>
</evidence>
<feature type="transmembrane region" description="Helical" evidence="5">
    <location>
        <begin position="67"/>
        <end position="90"/>
    </location>
</feature>
<evidence type="ECO:0000313" key="7">
    <source>
        <dbReference type="EMBL" id="KAK3085992.1"/>
    </source>
</evidence>
<dbReference type="GO" id="GO:0004930">
    <property type="term" value="F:G protein-coupled receptor activity"/>
    <property type="evidence" value="ECO:0007669"/>
    <property type="project" value="InterPro"/>
</dbReference>
<dbReference type="Gene3D" id="1.20.1070.10">
    <property type="entry name" value="Rhodopsin 7-helix transmembrane proteins"/>
    <property type="match status" value="1"/>
</dbReference>
<dbReference type="PROSITE" id="PS50262">
    <property type="entry name" value="G_PROTEIN_RECEP_F1_2"/>
    <property type="match status" value="1"/>
</dbReference>
<feature type="transmembrane region" description="Helical" evidence="5">
    <location>
        <begin position="110"/>
        <end position="135"/>
    </location>
</feature>
<evidence type="ECO:0000256" key="4">
    <source>
        <dbReference type="ARBA" id="ARBA00023136"/>
    </source>
</evidence>
<keyword evidence="3 5" id="KW-1133">Transmembrane helix</keyword>
<dbReference type="GO" id="GO:0016020">
    <property type="term" value="C:membrane"/>
    <property type="evidence" value="ECO:0007669"/>
    <property type="project" value="UniProtKB-SubCell"/>
</dbReference>
<evidence type="ECO:0000313" key="8">
    <source>
        <dbReference type="Proteomes" id="UP001186944"/>
    </source>
</evidence>
<dbReference type="InterPro" id="IPR052954">
    <property type="entry name" value="GPCR-Ligand_Int"/>
</dbReference>
<dbReference type="PRINTS" id="PR00237">
    <property type="entry name" value="GPCRRHODOPSN"/>
</dbReference>
<dbReference type="InterPro" id="IPR017452">
    <property type="entry name" value="GPCR_Rhodpsn_7TM"/>
</dbReference>
<evidence type="ECO:0000256" key="2">
    <source>
        <dbReference type="ARBA" id="ARBA00022692"/>
    </source>
</evidence>
<dbReference type="InterPro" id="IPR000276">
    <property type="entry name" value="GPCR_Rhodpsn"/>
</dbReference>
<feature type="transmembrane region" description="Helical" evidence="5">
    <location>
        <begin position="267"/>
        <end position="291"/>
    </location>
</feature>
<dbReference type="PANTHER" id="PTHR46641">
    <property type="entry name" value="FMRFAMIDE RECEPTOR-RELATED"/>
    <property type="match status" value="1"/>
</dbReference>
<keyword evidence="8" id="KW-1185">Reference proteome</keyword>
<proteinExistence type="predicted"/>
<dbReference type="Pfam" id="PF00001">
    <property type="entry name" value="7tm_1"/>
    <property type="match status" value="1"/>
</dbReference>
<reference evidence="7" key="1">
    <citation type="submission" date="2019-08" db="EMBL/GenBank/DDBJ databases">
        <title>The improved chromosome-level genome for the pearl oyster Pinctada fucata martensii using PacBio sequencing and Hi-C.</title>
        <authorList>
            <person name="Zheng Z."/>
        </authorList>
    </citation>
    <scope>NUCLEOTIDE SEQUENCE</scope>
    <source>
        <strain evidence="7">ZZ-2019</strain>
        <tissue evidence="7">Adductor muscle</tissue>
    </source>
</reference>
<dbReference type="SMART" id="SM01381">
    <property type="entry name" value="7TM_GPCR_Srsx"/>
    <property type="match status" value="1"/>
</dbReference>
<organism evidence="7 8">
    <name type="scientific">Pinctada imbricata</name>
    <name type="common">Atlantic pearl-oyster</name>
    <name type="synonym">Pinctada martensii</name>
    <dbReference type="NCBI Taxonomy" id="66713"/>
    <lineage>
        <taxon>Eukaryota</taxon>
        <taxon>Metazoa</taxon>
        <taxon>Spiralia</taxon>
        <taxon>Lophotrochozoa</taxon>
        <taxon>Mollusca</taxon>
        <taxon>Bivalvia</taxon>
        <taxon>Autobranchia</taxon>
        <taxon>Pteriomorphia</taxon>
        <taxon>Pterioida</taxon>
        <taxon>Pterioidea</taxon>
        <taxon>Pteriidae</taxon>
        <taxon>Pinctada</taxon>
    </lineage>
</organism>
<feature type="transmembrane region" description="Helical" evidence="5">
    <location>
        <begin position="303"/>
        <end position="326"/>
    </location>
</feature>
<protein>
    <recommendedName>
        <fullName evidence="6">G-protein coupled receptors family 1 profile domain-containing protein</fullName>
    </recommendedName>
</protein>
<dbReference type="PANTHER" id="PTHR46641:SF2">
    <property type="entry name" value="FMRFAMIDE RECEPTOR"/>
    <property type="match status" value="1"/>
</dbReference>
<evidence type="ECO:0000256" key="5">
    <source>
        <dbReference type="SAM" id="Phobius"/>
    </source>
</evidence>
<comment type="caution">
    <text evidence="7">The sequence shown here is derived from an EMBL/GenBank/DDBJ whole genome shotgun (WGS) entry which is preliminary data.</text>
</comment>
<comment type="subcellular location">
    <subcellularLocation>
        <location evidence="1">Membrane</location>
    </subcellularLocation>
</comment>
<gene>
    <name evidence="7" type="ORF">FSP39_011816</name>
</gene>
<accession>A0AA89BP30</accession>
<dbReference type="CDD" id="cd14978">
    <property type="entry name" value="7tmA_FMRFamide_R-like"/>
    <property type="match status" value="1"/>
</dbReference>
<feature type="transmembrane region" description="Helical" evidence="5">
    <location>
        <begin position="156"/>
        <end position="175"/>
    </location>
</feature>
<sequence>MNCALSELDANASVTPLTADQVRSLIQLHHYLYGVVLPTVCVLGFVGNILNVIIFTKKKSSNMLDEVEYCTTICLVALALSDMMFCITTFPNAFMTNKQAYGRHEFMLYYNIYNTAVISIFILSSTLLTVLTALMRYLAICHPFRSRQLISVRNSVMAITIIAVISVAFNLPTFWRKKIEPVPCSTPMDTGVELVRTADGELFMNLRFVYAYKLLWAIFGNFIPLSILMYCNVRLIKALHQSKQLRLLHSRDNTSCLSAHRRINITLITIIIFFFFLVAPSEITKFVFLIIKEQHRDFFTYQMVSMVTNTLQCINFSVNFILYYVIIAPFRKTLHEFVCILARYRRHTDTHNSNSNSGKQQTVMLLSVKDPHHHCIA</sequence>
<dbReference type="Proteomes" id="UP001186944">
    <property type="component" value="Unassembled WGS sequence"/>
</dbReference>